<dbReference type="GO" id="GO:0061024">
    <property type="term" value="P:membrane organization"/>
    <property type="evidence" value="ECO:0007669"/>
    <property type="project" value="TreeGrafter"/>
</dbReference>
<reference evidence="22" key="1">
    <citation type="submission" date="2025-08" db="UniProtKB">
        <authorList>
            <consortium name="RefSeq"/>
        </authorList>
    </citation>
    <scope>IDENTIFICATION</scope>
    <source>
        <tissue evidence="22">Muscle</tissue>
    </source>
</reference>
<keyword evidence="9" id="KW-1000">Mitochondrion outer membrane</keyword>
<evidence type="ECO:0000256" key="3">
    <source>
        <dbReference type="ARBA" id="ARBA00004496"/>
    </source>
</evidence>
<dbReference type="PROSITE" id="PS50002">
    <property type="entry name" value="SH3"/>
    <property type="match status" value="1"/>
</dbReference>
<dbReference type="GO" id="GO:0005741">
    <property type="term" value="C:mitochondrial outer membrane"/>
    <property type="evidence" value="ECO:0007669"/>
    <property type="project" value="UniProtKB-SubCell"/>
</dbReference>
<dbReference type="Pfam" id="PF14604">
    <property type="entry name" value="SH3_9"/>
    <property type="match status" value="1"/>
</dbReference>
<evidence type="ECO:0000256" key="13">
    <source>
        <dbReference type="ARBA" id="ARBA00033266"/>
    </source>
</evidence>
<evidence type="ECO:0000256" key="17">
    <source>
        <dbReference type="PROSITE-ProRule" id="PRU00192"/>
    </source>
</evidence>
<dbReference type="InterPro" id="IPR050384">
    <property type="entry name" value="Endophilin_SH3RF"/>
</dbReference>
<dbReference type="InterPro" id="IPR028503">
    <property type="entry name" value="SH3GLB_SH3"/>
</dbReference>
<evidence type="ECO:0000259" key="19">
    <source>
        <dbReference type="PROSITE" id="PS50002"/>
    </source>
</evidence>
<keyword evidence="8" id="KW-0053">Apoptosis</keyword>
<dbReference type="FunFam" id="1.20.1270.60:FF:000017">
    <property type="entry name" value="endophilin-B2 isoform X1"/>
    <property type="match status" value="1"/>
</dbReference>
<dbReference type="AlphaFoldDB" id="A0A6J2HDS4"/>
<dbReference type="PANTHER" id="PTHR14167">
    <property type="entry name" value="SH3 DOMAIN-CONTAINING"/>
    <property type="match status" value="1"/>
</dbReference>
<sequence>MEFNVKKLASDAGVFFSRAMQFTEEKLGQAEKTELDAHFENLLARADCTKNWTEKILRQTEVLLQPNPSARVEEFLYEKLDRKVPSRVTNGELLAQYMTEAANDFGPGTPYGKTLIKVGETQRRLGAAEREFIHSASINFLTPLRNFLEGDWRTISKERRILQNRRLDLDACKARLKKAKAAEAKAALWSDEVEKAEHELRLTQTEFDRQAEVTRLLLEGISSTHVNHLRCLHEFVESQTNYYAQCYQFMLDLQKQLGSSKGEIFSGTFVGNADSTSPAAAPSSPAVAAATLPAVPTIPVVPTIVGVPNTVAEGVLNPNEVKPPASGTRKARVLYDYEAADSTELALLADEMITVYSLPGMDPDWLIGERGNQKGKVPVTYLELLS</sequence>
<protein>
    <recommendedName>
        <fullName evidence="5">Endophilin-B1</fullName>
    </recommendedName>
    <alternativeName>
        <fullName evidence="15">Endophilin-B2</fullName>
    </alternativeName>
    <alternativeName>
        <fullName evidence="13">SH3 domain-containing GRB2-like protein B1</fullName>
    </alternativeName>
    <alternativeName>
        <fullName evidence="16">SH3 domain-containing GRB2-like protein B2</fullName>
    </alternativeName>
</protein>
<comment type="subunit">
    <text evidence="14">Homodimer, and heterodimer with SH3GLB1.</text>
</comment>
<keyword evidence="21" id="KW-1185">Reference proteome</keyword>
<name>A0A6J2HDS4_9PASS</name>
<comment type="similarity">
    <text evidence="4">Belongs to the endophilin family.</text>
</comment>
<dbReference type="FunFam" id="2.30.30.40:FF:000028">
    <property type="entry name" value="endophilin-B2 isoform X1"/>
    <property type="match status" value="1"/>
</dbReference>
<evidence type="ECO:0000259" key="20">
    <source>
        <dbReference type="PROSITE" id="PS51021"/>
    </source>
</evidence>
<dbReference type="SUPFAM" id="SSF103657">
    <property type="entry name" value="BAR/IMD domain-like"/>
    <property type="match status" value="1"/>
</dbReference>
<dbReference type="Gene3D" id="1.20.1270.60">
    <property type="entry name" value="Arfaptin homology (AH) domain/BAR domain"/>
    <property type="match status" value="1"/>
</dbReference>
<evidence type="ECO:0000256" key="8">
    <source>
        <dbReference type="ARBA" id="ARBA00022703"/>
    </source>
</evidence>
<dbReference type="PROSITE" id="PS51021">
    <property type="entry name" value="BAR"/>
    <property type="match status" value="1"/>
</dbReference>
<keyword evidence="11 18" id="KW-0175">Coiled coil</keyword>
<gene>
    <name evidence="22" type="primary">SH3GLB2</name>
</gene>
<evidence type="ECO:0000256" key="15">
    <source>
        <dbReference type="ARBA" id="ARBA00040331"/>
    </source>
</evidence>
<dbReference type="SMART" id="SM00721">
    <property type="entry name" value="BAR"/>
    <property type="match status" value="1"/>
</dbReference>
<dbReference type="InterPro" id="IPR001452">
    <property type="entry name" value="SH3_domain"/>
</dbReference>
<evidence type="ECO:0000256" key="4">
    <source>
        <dbReference type="ARBA" id="ARBA00006697"/>
    </source>
</evidence>
<dbReference type="GO" id="GO:0000139">
    <property type="term" value="C:Golgi membrane"/>
    <property type="evidence" value="ECO:0007669"/>
    <property type="project" value="UniProtKB-SubCell"/>
</dbReference>
<evidence type="ECO:0000256" key="16">
    <source>
        <dbReference type="ARBA" id="ARBA00042180"/>
    </source>
</evidence>
<dbReference type="SMART" id="SM00326">
    <property type="entry name" value="SH3"/>
    <property type="match status" value="1"/>
</dbReference>
<evidence type="ECO:0000313" key="21">
    <source>
        <dbReference type="Proteomes" id="UP000504627"/>
    </source>
</evidence>
<dbReference type="CTD" id="56904"/>
<dbReference type="InterPro" id="IPR004148">
    <property type="entry name" value="BAR_dom"/>
</dbReference>
<keyword evidence="12" id="KW-0496">Mitochondrion</keyword>
<evidence type="ECO:0000256" key="10">
    <source>
        <dbReference type="ARBA" id="ARBA00023034"/>
    </source>
</evidence>
<dbReference type="InterPro" id="IPR027267">
    <property type="entry name" value="AH/BAR_dom_sf"/>
</dbReference>
<keyword evidence="6 17" id="KW-0728">SH3 domain</keyword>
<evidence type="ECO:0000256" key="18">
    <source>
        <dbReference type="SAM" id="Coils"/>
    </source>
</evidence>
<dbReference type="Proteomes" id="UP000504627">
    <property type="component" value="Unplaced"/>
</dbReference>
<keyword evidence="10" id="KW-0333">Golgi apparatus</keyword>
<organism evidence="21 22">
    <name type="scientific">Pipra filicauda</name>
    <name type="common">Wire-tailed manakin</name>
    <dbReference type="NCBI Taxonomy" id="649802"/>
    <lineage>
        <taxon>Eukaryota</taxon>
        <taxon>Metazoa</taxon>
        <taxon>Chordata</taxon>
        <taxon>Craniata</taxon>
        <taxon>Vertebrata</taxon>
        <taxon>Euteleostomi</taxon>
        <taxon>Archelosauria</taxon>
        <taxon>Archosauria</taxon>
        <taxon>Dinosauria</taxon>
        <taxon>Saurischia</taxon>
        <taxon>Theropoda</taxon>
        <taxon>Coelurosauria</taxon>
        <taxon>Aves</taxon>
        <taxon>Neognathae</taxon>
        <taxon>Neoaves</taxon>
        <taxon>Telluraves</taxon>
        <taxon>Australaves</taxon>
        <taxon>Passeriformes</taxon>
        <taxon>Pipridae</taxon>
        <taxon>Pipra</taxon>
    </lineage>
</organism>
<dbReference type="GO" id="GO:0006915">
    <property type="term" value="P:apoptotic process"/>
    <property type="evidence" value="ECO:0007669"/>
    <property type="project" value="UniProtKB-KW"/>
</dbReference>
<proteinExistence type="inferred from homology"/>
<evidence type="ECO:0000256" key="11">
    <source>
        <dbReference type="ARBA" id="ARBA00023054"/>
    </source>
</evidence>
<evidence type="ECO:0000256" key="12">
    <source>
        <dbReference type="ARBA" id="ARBA00023128"/>
    </source>
</evidence>
<evidence type="ECO:0000313" key="22">
    <source>
        <dbReference type="RefSeq" id="XP_027585707.1"/>
    </source>
</evidence>
<evidence type="ECO:0000256" key="2">
    <source>
        <dbReference type="ARBA" id="ARBA00004450"/>
    </source>
</evidence>
<feature type="domain" description="BAR" evidence="20">
    <location>
        <begin position="24"/>
        <end position="266"/>
    </location>
</feature>
<accession>A0A6J2HDS4</accession>
<evidence type="ECO:0000256" key="6">
    <source>
        <dbReference type="ARBA" id="ARBA00022443"/>
    </source>
</evidence>
<dbReference type="RefSeq" id="XP_027585707.1">
    <property type="nucleotide sequence ID" value="XM_027729906.2"/>
</dbReference>
<dbReference type="PANTHER" id="PTHR14167:SF68">
    <property type="entry name" value="DREBRIN-LIKE PROTEIN-RELATED"/>
    <property type="match status" value="1"/>
</dbReference>
<dbReference type="CDD" id="cd11945">
    <property type="entry name" value="SH3_Endophilin_B1"/>
    <property type="match status" value="1"/>
</dbReference>
<evidence type="ECO:0000256" key="5">
    <source>
        <dbReference type="ARBA" id="ARBA00018361"/>
    </source>
</evidence>
<dbReference type="CDD" id="cd07617">
    <property type="entry name" value="BAR_Endophilin_B2"/>
    <property type="match status" value="1"/>
</dbReference>
<dbReference type="GeneID" id="113992524"/>
<dbReference type="SUPFAM" id="SSF50044">
    <property type="entry name" value="SH3-domain"/>
    <property type="match status" value="1"/>
</dbReference>
<feature type="domain" description="SH3" evidence="19">
    <location>
        <begin position="326"/>
        <end position="386"/>
    </location>
</feature>
<comment type="subcellular location">
    <subcellularLocation>
        <location evidence="3">Cytoplasm</location>
    </subcellularLocation>
    <subcellularLocation>
        <location evidence="1">Golgi apparatus membrane</location>
        <topology evidence="1">Peripheral membrane protein</topology>
    </subcellularLocation>
    <subcellularLocation>
        <location evidence="2">Mitochondrion outer membrane</location>
        <topology evidence="2">Peripheral membrane protein</topology>
    </subcellularLocation>
</comment>
<keyword evidence="9" id="KW-0472">Membrane</keyword>
<evidence type="ECO:0000256" key="1">
    <source>
        <dbReference type="ARBA" id="ARBA00004395"/>
    </source>
</evidence>
<feature type="coiled-coil region" evidence="18">
    <location>
        <begin position="179"/>
        <end position="206"/>
    </location>
</feature>
<evidence type="ECO:0000256" key="14">
    <source>
        <dbReference type="ARBA" id="ARBA00038771"/>
    </source>
</evidence>
<dbReference type="InterPro" id="IPR036028">
    <property type="entry name" value="SH3-like_dom_sf"/>
</dbReference>
<evidence type="ECO:0000256" key="7">
    <source>
        <dbReference type="ARBA" id="ARBA00022490"/>
    </source>
</evidence>
<dbReference type="Gene3D" id="2.30.30.40">
    <property type="entry name" value="SH3 Domains"/>
    <property type="match status" value="1"/>
</dbReference>
<dbReference type="Pfam" id="PF03114">
    <property type="entry name" value="BAR"/>
    <property type="match status" value="1"/>
</dbReference>
<evidence type="ECO:0000256" key="9">
    <source>
        <dbReference type="ARBA" id="ARBA00022787"/>
    </source>
</evidence>
<keyword evidence="7" id="KW-0963">Cytoplasm</keyword>